<dbReference type="OrthoDB" id="2379186at2759"/>
<protein>
    <submittedName>
        <fullName evidence="1">Uncharacterized protein</fullName>
    </submittedName>
</protein>
<evidence type="ECO:0000313" key="1">
    <source>
        <dbReference type="EMBL" id="KAG5653156.1"/>
    </source>
</evidence>
<dbReference type="EMBL" id="JABCKI010000070">
    <property type="protein sequence ID" value="KAG5653156.1"/>
    <property type="molecule type" value="Genomic_DNA"/>
</dbReference>
<evidence type="ECO:0000313" key="2">
    <source>
        <dbReference type="Proteomes" id="UP000717328"/>
    </source>
</evidence>
<dbReference type="AlphaFoldDB" id="A0A9P7KHW1"/>
<keyword evidence="2" id="KW-1185">Reference proteome</keyword>
<dbReference type="Proteomes" id="UP000717328">
    <property type="component" value="Unassembled WGS sequence"/>
</dbReference>
<name>A0A9P7KHW1_9AGAR</name>
<accession>A0A9P7KHW1</accession>
<proteinExistence type="predicted"/>
<comment type="caution">
    <text evidence="1">The sequence shown here is derived from an EMBL/GenBank/DDBJ whole genome shotgun (WGS) entry which is preliminary data.</text>
</comment>
<organism evidence="1 2">
    <name type="scientific">Sphagnurus paluster</name>
    <dbReference type="NCBI Taxonomy" id="117069"/>
    <lineage>
        <taxon>Eukaryota</taxon>
        <taxon>Fungi</taxon>
        <taxon>Dikarya</taxon>
        <taxon>Basidiomycota</taxon>
        <taxon>Agaricomycotina</taxon>
        <taxon>Agaricomycetes</taxon>
        <taxon>Agaricomycetidae</taxon>
        <taxon>Agaricales</taxon>
        <taxon>Tricholomatineae</taxon>
        <taxon>Lyophyllaceae</taxon>
        <taxon>Sphagnurus</taxon>
    </lineage>
</organism>
<sequence length="180" mass="20245">MYNRLVSDDCDEDTIGTVFKIGEFDPDLHPFFAAASIEHPPAGSESFLPFWDTNVRLLEFLIPEGVSIRQSNQHLDPNYIFVLNNTGSFRGEERHEDSGDAKAVAEKLNWVYDPAPYMLGYYCQGSKMTLVAITASDTLAPNVDDLVTVDLRQRKDRIANIRHMINIASVLPELARLARS</sequence>
<gene>
    <name evidence="1" type="ORF">H0H81_001998</name>
</gene>
<reference evidence="1" key="1">
    <citation type="submission" date="2021-02" db="EMBL/GenBank/DDBJ databases">
        <authorList>
            <person name="Nieuwenhuis M."/>
            <person name="Van De Peppel L.J.J."/>
        </authorList>
    </citation>
    <scope>NUCLEOTIDE SEQUENCE</scope>
    <source>
        <strain evidence="1">D49</strain>
    </source>
</reference>
<reference evidence="1" key="2">
    <citation type="submission" date="2021-10" db="EMBL/GenBank/DDBJ databases">
        <title>Phylogenomics reveals ancestral predisposition of the termite-cultivated fungus Termitomyces towards a domesticated lifestyle.</title>
        <authorList>
            <person name="Auxier B."/>
            <person name="Grum-Grzhimaylo A."/>
            <person name="Cardenas M.E."/>
            <person name="Lodge J.D."/>
            <person name="Laessoe T."/>
            <person name="Pedersen O."/>
            <person name="Smith M.E."/>
            <person name="Kuyper T.W."/>
            <person name="Franco-Molano E.A."/>
            <person name="Baroni T.J."/>
            <person name="Aanen D.K."/>
        </authorList>
    </citation>
    <scope>NUCLEOTIDE SEQUENCE</scope>
    <source>
        <strain evidence="1">D49</strain>
    </source>
</reference>